<proteinExistence type="predicted"/>
<feature type="domain" description="N-terminal" evidence="1">
    <location>
        <begin position="3"/>
        <end position="114"/>
    </location>
</feature>
<dbReference type="OrthoDB" id="108478at2157"/>
<gene>
    <name evidence="3" type="ORF">E2N92_03935</name>
</gene>
<dbReference type="AlphaFoldDB" id="A0A8G1A1B9"/>
<dbReference type="InterPro" id="IPR017113">
    <property type="entry name" value="Antirestriction_ArdC"/>
</dbReference>
<evidence type="ECO:0000259" key="1">
    <source>
        <dbReference type="Pfam" id="PF08401"/>
    </source>
</evidence>
<dbReference type="InterPro" id="IPR013610">
    <property type="entry name" value="ArdC_N"/>
</dbReference>
<reference evidence="3" key="1">
    <citation type="journal article" date="2005" name="Int. J. Syst. Evol. Microbiol.">
        <title>Methanofollis formosanus sp. nov., isolated from a fish pond.</title>
        <authorList>
            <person name="Wu S.Y."/>
            <person name="Chen S.C."/>
            <person name="Lai M.C."/>
        </authorList>
    </citation>
    <scope>NUCLEOTIDE SEQUENCE</scope>
    <source>
        <strain evidence="3">ML15</strain>
    </source>
</reference>
<dbReference type="PIRSF" id="PIRSF037112">
    <property type="entry name" value="Antirestriction_ArdC"/>
    <property type="match status" value="1"/>
</dbReference>
<sequence length="296" mass="32715">MTSVYEQVRARVLDALEAGTVPWRQTWEGMTPTNLFTGRPYRGINRILLAGSPWWGTYNQVRRMGGHVRRGERAGGMVIFWSMEESRQEVNEQGEEVIVHALRERPVVRCYKVFSIEQCEGVAAPEGRAVRPIASCDEVVRRNDPRIVPGDPAYAPSRDVILMPPAGRFVSAEAYYSVLFHELTHWTGAAHRLDREGITGAVRLGSETYSREELTAEMGAAFLCAMCGIDTPPLRENTAAYVAGWLRSIREGSAADVIRAATDAQKAADFLVGDLAPASSLRHAERRNSPSSEAIA</sequence>
<organism evidence="3 4">
    <name type="scientific">Methanofollis formosanus</name>
    <dbReference type="NCBI Taxonomy" id="299308"/>
    <lineage>
        <taxon>Archaea</taxon>
        <taxon>Methanobacteriati</taxon>
        <taxon>Methanobacteriota</taxon>
        <taxon>Stenosarchaea group</taxon>
        <taxon>Methanomicrobia</taxon>
        <taxon>Methanomicrobiales</taxon>
        <taxon>Methanomicrobiaceae</taxon>
        <taxon>Methanofollis</taxon>
    </lineage>
</organism>
<accession>A0A8G1A1B9</accession>
<reference evidence="3" key="2">
    <citation type="submission" date="2019-03" db="EMBL/GenBank/DDBJ databases">
        <authorList>
            <person name="Chen S.-C."/>
            <person name="Wu S.-Y."/>
            <person name="Lai M.-C."/>
        </authorList>
    </citation>
    <scope>NUCLEOTIDE SEQUENCE</scope>
    <source>
        <strain evidence="3">ML15</strain>
    </source>
</reference>
<dbReference type="Pfam" id="PF08401">
    <property type="entry name" value="ArdcN"/>
    <property type="match status" value="1"/>
</dbReference>
<dbReference type="InterPro" id="IPR041459">
    <property type="entry name" value="MPTase-PolyVal"/>
</dbReference>
<dbReference type="RefSeq" id="WP_220682396.1">
    <property type="nucleotide sequence ID" value="NZ_CP037968.1"/>
</dbReference>
<evidence type="ECO:0000259" key="2">
    <source>
        <dbReference type="Pfam" id="PF18818"/>
    </source>
</evidence>
<dbReference type="EMBL" id="CP037968">
    <property type="protein sequence ID" value="QYZ78633.1"/>
    <property type="molecule type" value="Genomic_DNA"/>
</dbReference>
<evidence type="ECO:0000313" key="3">
    <source>
        <dbReference type="EMBL" id="QYZ78633.1"/>
    </source>
</evidence>
<protein>
    <submittedName>
        <fullName evidence="3">DUF1738 domain-containing protein</fullName>
    </submittedName>
</protein>
<dbReference type="KEGG" id="mfk:E2N92_03935"/>
<dbReference type="Proteomes" id="UP000826709">
    <property type="component" value="Chromosome"/>
</dbReference>
<name>A0A8G1A1B9_9EURY</name>
<evidence type="ECO:0000313" key="4">
    <source>
        <dbReference type="Proteomes" id="UP000826709"/>
    </source>
</evidence>
<keyword evidence="4" id="KW-1185">Reference proteome</keyword>
<dbReference type="GO" id="GO:0003697">
    <property type="term" value="F:single-stranded DNA binding"/>
    <property type="evidence" value="ECO:0007669"/>
    <property type="project" value="InterPro"/>
</dbReference>
<feature type="domain" description="Polyvalent protein metallopeptidase" evidence="2">
    <location>
        <begin position="153"/>
        <end position="262"/>
    </location>
</feature>
<dbReference type="Pfam" id="PF18818">
    <property type="entry name" value="MPTase-PolyVal"/>
    <property type="match status" value="1"/>
</dbReference>